<name>A0A5E4ZF69_9BURK</name>
<keyword evidence="2" id="KW-1185">Reference proteome</keyword>
<reference evidence="1 2" key="1">
    <citation type="submission" date="2019-08" db="EMBL/GenBank/DDBJ databases">
        <authorList>
            <person name="Peeters C."/>
        </authorList>
    </citation>
    <scope>NUCLEOTIDE SEQUENCE [LARGE SCALE GENOMIC DNA]</scope>
    <source>
        <strain evidence="1 2">LMG 30175</strain>
    </source>
</reference>
<dbReference type="Proteomes" id="UP000414233">
    <property type="component" value="Unassembled WGS sequence"/>
</dbReference>
<dbReference type="RefSeq" id="WP_150700132.1">
    <property type="nucleotide sequence ID" value="NZ_CABPRZ010000041.1"/>
</dbReference>
<organism evidence="1 2">
    <name type="scientific">Pandoraea terrae</name>
    <dbReference type="NCBI Taxonomy" id="1537710"/>
    <lineage>
        <taxon>Bacteria</taxon>
        <taxon>Pseudomonadati</taxon>
        <taxon>Pseudomonadota</taxon>
        <taxon>Betaproteobacteria</taxon>
        <taxon>Burkholderiales</taxon>
        <taxon>Burkholderiaceae</taxon>
        <taxon>Pandoraea</taxon>
    </lineage>
</organism>
<accession>A0A5E4ZF69</accession>
<protein>
    <submittedName>
        <fullName evidence="1">Uncharacterized protein</fullName>
    </submittedName>
</protein>
<sequence length="148" mass="16362">MNATILAVVTNLIANAPRPDVTKPVKVEVRKSMYSTIKTISSSCVFVGDKTIFMKYDRRGSLVREESKLIGCELDFESVNMLCIAAADYLVREGHASNSFWREVRDYTPAAARDYEAIREGVAAMIERMNAPRGKPVPTCALLESVGV</sequence>
<gene>
    <name evidence="1" type="ORF">PTE30175_05412</name>
</gene>
<proteinExistence type="predicted"/>
<dbReference type="AlphaFoldDB" id="A0A5E4ZF69"/>
<dbReference type="EMBL" id="CABPRZ010000041">
    <property type="protein sequence ID" value="VVE59307.1"/>
    <property type="molecule type" value="Genomic_DNA"/>
</dbReference>
<evidence type="ECO:0000313" key="2">
    <source>
        <dbReference type="Proteomes" id="UP000414233"/>
    </source>
</evidence>
<evidence type="ECO:0000313" key="1">
    <source>
        <dbReference type="EMBL" id="VVE59307.1"/>
    </source>
</evidence>